<dbReference type="RefSeq" id="WP_317746685.1">
    <property type="nucleotide sequence ID" value="NZ_JAWLUP010000092.1"/>
</dbReference>
<dbReference type="Proteomes" id="UP001185863">
    <property type="component" value="Unassembled WGS sequence"/>
</dbReference>
<organism evidence="2 3">
    <name type="scientific">Rhodococcus oxybenzonivorans</name>
    <dbReference type="NCBI Taxonomy" id="1990687"/>
    <lineage>
        <taxon>Bacteria</taxon>
        <taxon>Bacillati</taxon>
        <taxon>Actinomycetota</taxon>
        <taxon>Actinomycetes</taxon>
        <taxon>Mycobacteriales</taxon>
        <taxon>Nocardiaceae</taxon>
        <taxon>Rhodococcus</taxon>
    </lineage>
</organism>
<proteinExistence type="predicted"/>
<name>A0AAE4V2A8_9NOCA</name>
<evidence type="ECO:0000313" key="2">
    <source>
        <dbReference type="EMBL" id="MDV7267551.1"/>
    </source>
</evidence>
<evidence type="ECO:0000259" key="1">
    <source>
        <dbReference type="Pfam" id="PF02627"/>
    </source>
</evidence>
<dbReference type="SUPFAM" id="SSF69118">
    <property type="entry name" value="AhpD-like"/>
    <property type="match status" value="1"/>
</dbReference>
<dbReference type="PANTHER" id="PTHR33930">
    <property type="entry name" value="ALKYL HYDROPEROXIDE REDUCTASE AHPD"/>
    <property type="match status" value="1"/>
</dbReference>
<dbReference type="AlphaFoldDB" id="A0AAE4V2A8"/>
<feature type="domain" description="Carboxymuconolactone decarboxylase-like" evidence="1">
    <location>
        <begin position="160"/>
        <end position="227"/>
    </location>
</feature>
<accession>A0AAE4V2A8</accession>
<dbReference type="EMBL" id="JAWLUP010000092">
    <property type="protein sequence ID" value="MDV7267551.1"/>
    <property type="molecule type" value="Genomic_DNA"/>
</dbReference>
<dbReference type="GO" id="GO:0051920">
    <property type="term" value="F:peroxiredoxin activity"/>
    <property type="evidence" value="ECO:0007669"/>
    <property type="project" value="InterPro"/>
</dbReference>
<reference evidence="2" key="1">
    <citation type="submission" date="2023-10" db="EMBL/GenBank/DDBJ databases">
        <title>Development of a sustainable strategy for remediation of hydrocarbon-contaminated territories based on the waste exchange concept.</title>
        <authorList>
            <person name="Krivoruchko A."/>
        </authorList>
    </citation>
    <scope>NUCLEOTIDE SEQUENCE</scope>
    <source>
        <strain evidence="2">IEGM 68</strain>
    </source>
</reference>
<dbReference type="InterPro" id="IPR003779">
    <property type="entry name" value="CMD-like"/>
</dbReference>
<evidence type="ECO:0000313" key="3">
    <source>
        <dbReference type="Proteomes" id="UP001185863"/>
    </source>
</evidence>
<dbReference type="Gene3D" id="1.20.1290.10">
    <property type="entry name" value="AhpD-like"/>
    <property type="match status" value="1"/>
</dbReference>
<gene>
    <name evidence="2" type="ORF">R4315_23790</name>
</gene>
<sequence length="237" mass="25912">MTESEGPPDSARPSVPSIRDEVSLDQLRAVADAYLNDVGDGEPLDPLTRALVELAVRASVTTMDIVGAERYMQEALDLGATADQVHEVLMLVSGLGVHTLFATAEHLHALTSERHNEQANSALDADQRLLWERYVGSDPYRQRLEDELPGFLAALIRISPEGFAAFCEYCGLPWKTKNVRAVTKELIALAVDATPTHRFLPGMKLHLRNAIELGAGRIAILEVLLIASHAPPHRGVR</sequence>
<dbReference type="InterPro" id="IPR029032">
    <property type="entry name" value="AhpD-like"/>
</dbReference>
<dbReference type="PANTHER" id="PTHR33930:SF2">
    <property type="entry name" value="BLR3452 PROTEIN"/>
    <property type="match status" value="1"/>
</dbReference>
<protein>
    <submittedName>
        <fullName evidence="2">Carboxymuconolactone decarboxylase family protein</fullName>
    </submittedName>
</protein>
<comment type="caution">
    <text evidence="2">The sequence shown here is derived from an EMBL/GenBank/DDBJ whole genome shotgun (WGS) entry which is preliminary data.</text>
</comment>
<dbReference type="Pfam" id="PF02627">
    <property type="entry name" value="CMD"/>
    <property type="match status" value="1"/>
</dbReference>